<feature type="compositionally biased region" description="Basic and acidic residues" evidence="1">
    <location>
        <begin position="182"/>
        <end position="192"/>
    </location>
</feature>
<dbReference type="Gene3D" id="3.40.50.1010">
    <property type="entry name" value="5'-nuclease"/>
    <property type="match status" value="1"/>
</dbReference>
<evidence type="ECO:0000256" key="1">
    <source>
        <dbReference type="SAM" id="MobiDB-lite"/>
    </source>
</evidence>
<dbReference type="AlphaFoldDB" id="A0A7C4GF28"/>
<name>A0A7C4GF28_UNCW3</name>
<dbReference type="InterPro" id="IPR047140">
    <property type="entry name" value="LabA"/>
</dbReference>
<dbReference type="GO" id="GO:0004540">
    <property type="term" value="F:RNA nuclease activity"/>
    <property type="evidence" value="ECO:0007669"/>
    <property type="project" value="InterPro"/>
</dbReference>
<accession>A0A7C4GF28</accession>
<feature type="region of interest" description="Disordered" evidence="1">
    <location>
        <begin position="173"/>
        <end position="192"/>
    </location>
</feature>
<organism evidence="3">
    <name type="scientific">candidate division WOR-3 bacterium</name>
    <dbReference type="NCBI Taxonomy" id="2052148"/>
    <lineage>
        <taxon>Bacteria</taxon>
        <taxon>Bacteria division WOR-3</taxon>
    </lineage>
</organism>
<dbReference type="CDD" id="cd10911">
    <property type="entry name" value="PIN_LabA"/>
    <property type="match status" value="1"/>
</dbReference>
<dbReference type="PANTHER" id="PTHR35458:SF8">
    <property type="entry name" value="SLR0650 PROTEIN"/>
    <property type="match status" value="1"/>
</dbReference>
<dbReference type="PANTHER" id="PTHR35458">
    <property type="entry name" value="SLR0755 PROTEIN"/>
    <property type="match status" value="1"/>
</dbReference>
<reference evidence="3" key="1">
    <citation type="journal article" date="2020" name="mSystems">
        <title>Genome- and Community-Level Interaction Insights into Carbon Utilization and Element Cycling Functions of Hydrothermarchaeota in Hydrothermal Sediment.</title>
        <authorList>
            <person name="Zhou Z."/>
            <person name="Liu Y."/>
            <person name="Xu W."/>
            <person name="Pan J."/>
            <person name="Luo Z.H."/>
            <person name="Li M."/>
        </authorList>
    </citation>
    <scope>NUCLEOTIDE SEQUENCE [LARGE SCALE GENOMIC DNA]</scope>
    <source>
        <strain evidence="3">SpSt-488</strain>
    </source>
</reference>
<sequence length="192" mass="21951">MSQVGVFVDAQNVQETFERQGKEVRYDAIIRHVLVMCHREKHECKFIAFVPYIRDDERRQRLIDALSFQGYRVVSKLVRERPDGSIKANMDIEMTLEILSMADNLTDVILVTGDGDFCALVDWLSKRGKRVIAIGLGRGYTSVELIRACDDYINLDEIEGAVKNQFPAREWVEPGRAPLDPTRPRPETRSAP</sequence>
<feature type="domain" description="NYN" evidence="2">
    <location>
        <begin position="4"/>
        <end position="156"/>
    </location>
</feature>
<proteinExistence type="predicted"/>
<dbReference type="Pfam" id="PF01936">
    <property type="entry name" value="NYN"/>
    <property type="match status" value="1"/>
</dbReference>
<protein>
    <submittedName>
        <fullName evidence="3">NYN domain-containing protein</fullName>
    </submittedName>
</protein>
<evidence type="ECO:0000259" key="2">
    <source>
        <dbReference type="Pfam" id="PF01936"/>
    </source>
</evidence>
<gene>
    <name evidence="3" type="ORF">ENS41_03510</name>
</gene>
<dbReference type="InterPro" id="IPR021139">
    <property type="entry name" value="NYN"/>
</dbReference>
<evidence type="ECO:0000313" key="3">
    <source>
        <dbReference type="EMBL" id="HGK28001.1"/>
    </source>
</evidence>
<comment type="caution">
    <text evidence="3">The sequence shown here is derived from an EMBL/GenBank/DDBJ whole genome shotgun (WGS) entry which is preliminary data.</text>
</comment>
<dbReference type="EMBL" id="DSUT01000070">
    <property type="protein sequence ID" value="HGK28001.1"/>
    <property type="molecule type" value="Genomic_DNA"/>
</dbReference>